<feature type="transmembrane region" description="Helical" evidence="20">
    <location>
        <begin position="644"/>
        <end position="669"/>
    </location>
</feature>
<dbReference type="GO" id="GO:0008559">
    <property type="term" value="F:ABC-type xenobiotic transporter activity"/>
    <property type="evidence" value="ECO:0007669"/>
    <property type="project" value="UniProtKB-EC"/>
</dbReference>
<feature type="domain" description="ABC transporter" evidence="21">
    <location>
        <begin position="960"/>
        <end position="1198"/>
    </location>
</feature>
<dbReference type="Pfam" id="PF00005">
    <property type="entry name" value="ABC_tran"/>
    <property type="match status" value="2"/>
</dbReference>
<dbReference type="InterPro" id="IPR003439">
    <property type="entry name" value="ABC_transporter-like_ATP-bd"/>
</dbReference>
<dbReference type="AlphaFoldDB" id="H0UZL5"/>
<comment type="function">
    <text evidence="16">Energy-dependent efflux transporter responsible for decreased drug accumulation in multidrug-resistant cells. Specifically present in limbal stem cells, where it plays a key role in corneal development and repair.</text>
</comment>
<keyword evidence="13 20" id="KW-0472">Membrane</keyword>
<dbReference type="SUPFAM" id="SSF52540">
    <property type="entry name" value="P-loop containing nucleoside triphosphate hydrolases"/>
    <property type="match status" value="2"/>
</dbReference>
<dbReference type="CDD" id="cd18578">
    <property type="entry name" value="ABC_6TM_Pgp_ABCB1_D2_like"/>
    <property type="match status" value="1"/>
</dbReference>
<evidence type="ECO:0000256" key="5">
    <source>
        <dbReference type="ARBA" id="ARBA00022475"/>
    </source>
</evidence>
<dbReference type="InterPro" id="IPR039421">
    <property type="entry name" value="Type_1_exporter"/>
</dbReference>
<dbReference type="GO" id="GO:0090374">
    <property type="term" value="P:oligopeptide export from mitochondrion"/>
    <property type="evidence" value="ECO:0007669"/>
    <property type="project" value="TreeGrafter"/>
</dbReference>
<dbReference type="InterPro" id="IPR027417">
    <property type="entry name" value="P-loop_NTPase"/>
</dbReference>
<dbReference type="InterPro" id="IPR017871">
    <property type="entry name" value="ABC_transporter-like_CS"/>
</dbReference>
<keyword evidence="10" id="KW-0067">ATP-binding</keyword>
<dbReference type="FunFam" id="3.40.50.300:FF:000479">
    <property type="entry name" value="Multidrug resistance protein 1A"/>
    <property type="match status" value="1"/>
</dbReference>
<feature type="transmembrane region" description="Helical" evidence="20">
    <location>
        <begin position="97"/>
        <end position="119"/>
    </location>
</feature>
<dbReference type="GO" id="GO:0005743">
    <property type="term" value="C:mitochondrial inner membrane"/>
    <property type="evidence" value="ECO:0007669"/>
    <property type="project" value="TreeGrafter"/>
</dbReference>
<accession>H0UZL5</accession>
<dbReference type="InterPro" id="IPR036640">
    <property type="entry name" value="ABC1_TM_sf"/>
</dbReference>
<feature type="domain" description="ABC transmembrane type-1" evidence="22">
    <location>
        <begin position="38"/>
        <end position="327"/>
    </location>
</feature>
<comment type="catalytic activity">
    <reaction evidence="15">
        <text>daunorubicin(in) + ATP + H2O = daunorubicin(out) + ADP + phosphate + H(+)</text>
        <dbReference type="Rhea" id="RHEA:33147"/>
        <dbReference type="ChEBI" id="CHEBI:15377"/>
        <dbReference type="ChEBI" id="CHEBI:15378"/>
        <dbReference type="ChEBI" id="CHEBI:30616"/>
        <dbReference type="ChEBI" id="CHEBI:43474"/>
        <dbReference type="ChEBI" id="CHEBI:64677"/>
        <dbReference type="ChEBI" id="CHEBI:456216"/>
        <dbReference type="EC" id="7.6.2.2"/>
    </reaction>
    <physiologicalReaction direction="left-to-right" evidence="15">
        <dbReference type="Rhea" id="RHEA:33148"/>
    </physiologicalReaction>
</comment>
<dbReference type="EMBL" id="AAKN02032470">
    <property type="status" value="NOT_ANNOTATED_CDS"/>
    <property type="molecule type" value="Genomic_DNA"/>
</dbReference>
<dbReference type="STRING" id="10141.ENSCPOP00000002631"/>
<reference evidence="24" key="1">
    <citation type="journal article" date="2011" name="Nature">
        <title>A high-resolution map of human evolutionary constraint using 29 mammals.</title>
        <authorList>
            <person name="Lindblad-Toh K."/>
            <person name="Garber M."/>
            <person name="Zuk O."/>
            <person name="Lin M.F."/>
            <person name="Parker B.J."/>
            <person name="Washietl S."/>
            <person name="Kheradpour P."/>
            <person name="Ernst J."/>
            <person name="Jordan G."/>
            <person name="Mauceli E."/>
            <person name="Ward L.D."/>
            <person name="Lowe C.B."/>
            <person name="Holloway A.K."/>
            <person name="Clamp M."/>
            <person name="Gnerre S."/>
            <person name="Alfoldi J."/>
            <person name="Beal K."/>
            <person name="Chang J."/>
            <person name="Clawson H."/>
            <person name="Cuff J."/>
            <person name="Di Palma F."/>
            <person name="Fitzgerald S."/>
            <person name="Flicek P."/>
            <person name="Guttman M."/>
            <person name="Hubisz M.J."/>
            <person name="Jaffe D.B."/>
            <person name="Jungreis I."/>
            <person name="Kent W.J."/>
            <person name="Kostka D."/>
            <person name="Lara M."/>
            <person name="Martins A.L."/>
            <person name="Massingham T."/>
            <person name="Moltke I."/>
            <person name="Raney B.J."/>
            <person name="Rasmussen M.D."/>
            <person name="Robinson J."/>
            <person name="Stark A."/>
            <person name="Vilella A.J."/>
            <person name="Wen J."/>
            <person name="Xie X."/>
            <person name="Zody M.C."/>
            <person name="Baldwin J."/>
            <person name="Bloom T."/>
            <person name="Chin C.W."/>
            <person name="Heiman D."/>
            <person name="Nicol R."/>
            <person name="Nusbaum C."/>
            <person name="Young S."/>
            <person name="Wilkinson J."/>
            <person name="Worley K.C."/>
            <person name="Kovar C.L."/>
            <person name="Muzny D.M."/>
            <person name="Gibbs R.A."/>
            <person name="Cree A."/>
            <person name="Dihn H.H."/>
            <person name="Fowler G."/>
            <person name="Jhangiani S."/>
            <person name="Joshi V."/>
            <person name="Lee S."/>
            <person name="Lewis L.R."/>
            <person name="Nazareth L.V."/>
            <person name="Okwuonu G."/>
            <person name="Santibanez J."/>
            <person name="Warren W.C."/>
            <person name="Mardis E.R."/>
            <person name="Weinstock G.M."/>
            <person name="Wilson R.K."/>
            <person name="Delehaunty K."/>
            <person name="Dooling D."/>
            <person name="Fronik C."/>
            <person name="Fulton L."/>
            <person name="Fulton B."/>
            <person name="Graves T."/>
            <person name="Minx P."/>
            <person name="Sodergren E."/>
            <person name="Birney E."/>
            <person name="Margulies E.H."/>
            <person name="Herrero J."/>
            <person name="Green E.D."/>
            <person name="Haussler D."/>
            <person name="Siepel A."/>
            <person name="Goldman N."/>
            <person name="Pollard K.S."/>
            <person name="Pedersen J.S."/>
            <person name="Lander E.S."/>
            <person name="Kellis M."/>
        </authorList>
    </citation>
    <scope>NUCLEOTIDE SEQUENCE [LARGE SCALE GENOMIC DNA]</scope>
    <source>
        <strain evidence="24">2N</strain>
    </source>
</reference>
<evidence type="ECO:0000256" key="3">
    <source>
        <dbReference type="ARBA" id="ARBA00012191"/>
    </source>
</evidence>
<evidence type="ECO:0000313" key="23">
    <source>
        <dbReference type="Ensembl" id="ENSCPOP00000002631.3"/>
    </source>
</evidence>
<feature type="domain" description="ABC transporter" evidence="21">
    <location>
        <begin position="354"/>
        <end position="590"/>
    </location>
</feature>
<dbReference type="Pfam" id="PF00664">
    <property type="entry name" value="ABC_membrane"/>
    <property type="match status" value="2"/>
</dbReference>
<dbReference type="FunFam" id="1.20.1560.10:FF:000046">
    <property type="entry name" value="ATP-binding cassette subfamily B member 11"/>
    <property type="match status" value="1"/>
</dbReference>
<dbReference type="EMBL" id="AAKN02032469">
    <property type="status" value="NOT_ANNOTATED_CDS"/>
    <property type="molecule type" value="Genomic_DNA"/>
</dbReference>
<dbReference type="GO" id="GO:0001654">
    <property type="term" value="P:eye development"/>
    <property type="evidence" value="ECO:0007669"/>
    <property type="project" value="Ensembl"/>
</dbReference>
<dbReference type="PROSITE" id="PS50929">
    <property type="entry name" value="ABC_TM1F"/>
    <property type="match status" value="2"/>
</dbReference>
<dbReference type="OMA" id="QDYWLRW"/>
<dbReference type="GO" id="GO:0016887">
    <property type="term" value="F:ATP hydrolysis activity"/>
    <property type="evidence" value="ECO:0007669"/>
    <property type="project" value="InterPro"/>
</dbReference>
<keyword evidence="14" id="KW-0325">Glycoprotein</keyword>
<dbReference type="Gene3D" id="1.20.1560.10">
    <property type="entry name" value="ABC transporter type 1, transmembrane domain"/>
    <property type="match status" value="2"/>
</dbReference>
<keyword evidence="11" id="KW-1278">Translocase</keyword>
<evidence type="ECO:0000256" key="10">
    <source>
        <dbReference type="ARBA" id="ARBA00022840"/>
    </source>
</evidence>
<feature type="transmembrane region" description="Helical" evidence="20">
    <location>
        <begin position="6"/>
        <end position="24"/>
    </location>
</feature>
<evidence type="ECO:0000256" key="8">
    <source>
        <dbReference type="ARBA" id="ARBA00022741"/>
    </source>
</evidence>
<name>H0UZL5_CAVPO</name>
<evidence type="ECO:0000256" key="6">
    <source>
        <dbReference type="ARBA" id="ARBA00022692"/>
    </source>
</evidence>
<keyword evidence="12 20" id="KW-1133">Transmembrane helix</keyword>
<evidence type="ECO:0000256" key="9">
    <source>
        <dbReference type="ARBA" id="ARBA00022782"/>
    </source>
</evidence>
<dbReference type="Bgee" id="ENSCPOG00000002896">
    <property type="expression patterns" value="Expressed in uterine cervix and 1 other cell type or tissue"/>
</dbReference>
<dbReference type="EC" id="7.6.2.2" evidence="3"/>
<evidence type="ECO:0000256" key="17">
    <source>
        <dbReference type="ARBA" id="ARBA00074194"/>
    </source>
</evidence>
<evidence type="ECO:0000256" key="18">
    <source>
        <dbReference type="ARBA" id="ARBA00079340"/>
    </source>
</evidence>
<keyword evidence="9" id="KW-0221">Differentiation</keyword>
<evidence type="ECO:0000256" key="15">
    <source>
        <dbReference type="ARBA" id="ARBA00051060"/>
    </source>
</evidence>
<dbReference type="GO" id="GO:0005524">
    <property type="term" value="F:ATP binding"/>
    <property type="evidence" value="ECO:0007669"/>
    <property type="project" value="UniProtKB-KW"/>
</dbReference>
<evidence type="ECO:0000256" key="14">
    <source>
        <dbReference type="ARBA" id="ARBA00023180"/>
    </source>
</evidence>
<dbReference type="InParanoid" id="H0UZL5"/>
<evidence type="ECO:0000256" key="7">
    <source>
        <dbReference type="ARBA" id="ARBA00022737"/>
    </source>
</evidence>
<evidence type="ECO:0000256" key="16">
    <source>
        <dbReference type="ARBA" id="ARBA00059665"/>
    </source>
</evidence>
<dbReference type="VEuPathDB" id="HostDB:ENSCPOG00000002896"/>
<feature type="transmembrane region" description="Helical" evidence="20">
    <location>
        <begin position="267"/>
        <end position="286"/>
    </location>
</feature>
<sequence>MAKTVGQGFVSLFITITLPYFCSLQFRFADGLDITLMILGILASLVNGACLPLMSLVLGEISDHLISGCLVQTNTTNYQNCTQSEEKRNKDTIMLTLYYVGIGVTALIFGYMQISFWVMSAARQTKRIRKHWFDGCDIGELNTRMTDDINKIREGIGDKIALLFQNIATFSIGLTIGFVKGWKLTLVTLSTSPLIMASAAMCSRMVISLTSKELSAYSKAGAVAEEVLSSIRTVIAFGAQEKEIQRYTQNLKDAKDVGIKKAIASKVFLGAVYFFMNGTYGLAFWYGTSLILSGEPGYTIGTVLAVFFSVIHSSYSIGAAAPHFETFSVARGAAFNIFQVIDKVRPLICIEGTVEFKNVSFNYPARASTKILKCLNLKIKSGETVALVGPSGSGKSTAVQLLQRLYDPDEGFITVDGIDIRGLNVRHYREHIGVVCQEPVLFGTTIRNNIKYGRDAVTDEEIEKAAKEANAYDFIMKFPNKFNTLVGEKGAQMSGGQKQRIAIARALVRNPKILILDEATSALDTESESVVQAALEKASKGRTTIVVAHRLSTIRNADLIVTIKDGTVVEKGTHAELMDIKKSDEQMDLMTQSTETNSSPVSVCAVNSVKSNSTDKSEESIPYKETSLPEVSLLKIFKLNKSEWPFLVLGTLASVLNGSVHPVFSIIFAKIITMFEDDNKPTLKHDAEIYSMIFVILGIICFISYFMQGLFYGKSGEILTMRLRQLAFKAMLYQDISWFDDKENSTGALTTTLATDIAQIQGATSSRVGVVTQNVTNMGLSVIISLIYGWEMTLLILIIAPVLALTGMIETAAVTGFAIKDKQEFKRAGKIATEAVENIRTIVSLTREKVFEQMYEETLQTQHRNTLKKAQIIGSCYAFSHAFVYFAYAAGFQFGAYLIQAGRMTPEGMFVVFTAIAYGAMAIGETLVLAPEYSKAKSGAAHLFALLEKKPTINIYSQKGKKPDTCEGNLDRPDVFILHGLSLSIEKGKTVAFVGSSGCGKSTSIQLLQRFYDPMKGQVLFDGIDAKELNVQWLRSQIAIVSQEPVLFNRSIAENIAYGDNSRVVSLDEIKEVANAANIHSFIEGLPEKYNTPVGLKGAQLSGGQKQRLAIARALLRKPKILLLDEATSALDNESEKVVQHALDKARRGRTCLVVAHRLSTIQNADLIVVLHNGKIKEQGTHQELLKNRDTYFKLVNAQSVH</sequence>
<dbReference type="Proteomes" id="UP000005447">
    <property type="component" value="Unassembled WGS sequence"/>
</dbReference>
<dbReference type="HOGENOM" id="CLU_000604_17_2_1"/>
<dbReference type="FunFam" id="1.20.1560.10:FF:000018">
    <property type="entry name" value="ATP-binding cassette subfamily B member 11"/>
    <property type="match status" value="1"/>
</dbReference>
<evidence type="ECO:0000313" key="24">
    <source>
        <dbReference type="Proteomes" id="UP000005447"/>
    </source>
</evidence>
<dbReference type="PANTHER" id="PTHR43394:SF27">
    <property type="entry name" value="ATP-DEPENDENT TRANSLOCASE ABCB1-LIKE"/>
    <property type="match status" value="1"/>
</dbReference>
<dbReference type="Gene3D" id="3.40.50.300">
    <property type="entry name" value="P-loop containing nucleotide triphosphate hydrolases"/>
    <property type="match status" value="2"/>
</dbReference>
<keyword evidence="5" id="KW-1003">Cell membrane</keyword>
<evidence type="ECO:0000256" key="11">
    <source>
        <dbReference type="ARBA" id="ARBA00022967"/>
    </source>
</evidence>
<dbReference type="GO" id="GO:0015562">
    <property type="term" value="F:efflux transmembrane transporter activity"/>
    <property type="evidence" value="ECO:0007669"/>
    <property type="project" value="Ensembl"/>
</dbReference>
<dbReference type="FunFam" id="3.40.50.300:FF:000302">
    <property type="entry name" value="ATP-binding cassette subfamily B member 5"/>
    <property type="match status" value="1"/>
</dbReference>
<keyword evidence="7" id="KW-0677">Repeat</keyword>
<protein>
    <recommendedName>
        <fullName evidence="17">ATP-binding cassette sub-family B member 5</fullName>
        <ecNumber evidence="3">7.6.2.2</ecNumber>
    </recommendedName>
    <alternativeName>
        <fullName evidence="19">ABCB5 P-gp</fullName>
    </alternativeName>
    <alternativeName>
        <fullName evidence="18">p-glycoprotein ABCB5</fullName>
    </alternativeName>
</protein>
<dbReference type="PANTHER" id="PTHR43394">
    <property type="entry name" value="ATP-DEPENDENT PERMEASE MDL1, MITOCHONDRIAL"/>
    <property type="match status" value="1"/>
</dbReference>
<evidence type="ECO:0000259" key="21">
    <source>
        <dbReference type="PROSITE" id="PS50893"/>
    </source>
</evidence>
<feature type="transmembrane region" description="Helical" evidence="20">
    <location>
        <begin position="298"/>
        <end position="321"/>
    </location>
</feature>
<dbReference type="SUPFAM" id="SSF90123">
    <property type="entry name" value="ABC transporter transmembrane region"/>
    <property type="match status" value="2"/>
</dbReference>
<feature type="transmembrane region" description="Helical" evidence="20">
    <location>
        <begin position="160"/>
        <end position="179"/>
    </location>
</feature>
<dbReference type="GO" id="GO:0042391">
    <property type="term" value="P:regulation of membrane potential"/>
    <property type="evidence" value="ECO:0007669"/>
    <property type="project" value="Ensembl"/>
</dbReference>
<evidence type="ECO:0000256" key="12">
    <source>
        <dbReference type="ARBA" id="ARBA00022989"/>
    </source>
</evidence>
<evidence type="ECO:0000256" key="2">
    <source>
        <dbReference type="ARBA" id="ARBA00007577"/>
    </source>
</evidence>
<evidence type="ECO:0000256" key="19">
    <source>
        <dbReference type="ARBA" id="ARBA00080433"/>
    </source>
</evidence>
<dbReference type="PROSITE" id="PS00211">
    <property type="entry name" value="ABC_TRANSPORTER_1"/>
    <property type="match status" value="2"/>
</dbReference>
<proteinExistence type="inferred from homology"/>
<dbReference type="InterPro" id="IPR003593">
    <property type="entry name" value="AAA+_ATPase"/>
</dbReference>
<keyword evidence="4" id="KW-0813">Transport</keyword>
<dbReference type="PROSITE" id="PS50893">
    <property type="entry name" value="ABC_TRANSPORTER_2"/>
    <property type="match status" value="2"/>
</dbReference>
<dbReference type="SMART" id="SM00382">
    <property type="entry name" value="AAA"/>
    <property type="match status" value="2"/>
</dbReference>
<keyword evidence="6 20" id="KW-0812">Transmembrane</keyword>
<keyword evidence="24" id="KW-1185">Reference proteome</keyword>
<dbReference type="GO" id="GO:0030154">
    <property type="term" value="P:cell differentiation"/>
    <property type="evidence" value="ECO:0007669"/>
    <property type="project" value="UniProtKB-KW"/>
</dbReference>
<comment type="subcellular location">
    <subcellularLocation>
        <location evidence="1">Cell membrane</location>
        <topology evidence="1">Multi-pass membrane protein</topology>
    </subcellularLocation>
</comment>
<evidence type="ECO:0000256" key="1">
    <source>
        <dbReference type="ARBA" id="ARBA00004651"/>
    </source>
</evidence>
<dbReference type="CDD" id="cd03249">
    <property type="entry name" value="ABC_MTABC3_MDL1_MDL2"/>
    <property type="match status" value="2"/>
</dbReference>
<dbReference type="Ensembl" id="ENSCPOT00000002932.3">
    <property type="protein sequence ID" value="ENSCPOP00000002631.3"/>
    <property type="gene ID" value="ENSCPOG00000002896.4"/>
</dbReference>
<feature type="transmembrane region" description="Helical" evidence="20">
    <location>
        <begin position="185"/>
        <end position="207"/>
    </location>
</feature>
<reference evidence="23" key="3">
    <citation type="submission" date="2025-09" db="UniProtKB">
        <authorList>
            <consortium name="Ensembl"/>
        </authorList>
    </citation>
    <scope>IDENTIFICATION</scope>
    <source>
        <strain evidence="23">2N</strain>
    </source>
</reference>
<dbReference type="GeneTree" id="ENSGT00940000161340"/>
<dbReference type="FunCoup" id="H0UZL5">
    <property type="interactions" value="210"/>
</dbReference>
<evidence type="ECO:0000256" key="20">
    <source>
        <dbReference type="SAM" id="Phobius"/>
    </source>
</evidence>
<feature type="transmembrane region" description="Helical" evidence="20">
    <location>
        <begin position="794"/>
        <end position="819"/>
    </location>
</feature>
<comment type="similarity">
    <text evidence="2">Belongs to the ABC transporter superfamily. ABCB family. Multidrug resistance exporter (TC 3.A.1.201) subfamily.</text>
</comment>
<dbReference type="GO" id="GO:0005886">
    <property type="term" value="C:plasma membrane"/>
    <property type="evidence" value="ECO:0007669"/>
    <property type="project" value="UniProtKB-SubCell"/>
</dbReference>
<evidence type="ECO:0000256" key="4">
    <source>
        <dbReference type="ARBA" id="ARBA00022448"/>
    </source>
</evidence>
<feature type="transmembrane region" description="Helical" evidence="20">
    <location>
        <begin position="768"/>
        <end position="788"/>
    </location>
</feature>
<dbReference type="InterPro" id="IPR011527">
    <property type="entry name" value="ABC1_TM_dom"/>
</dbReference>
<dbReference type="CDD" id="cd18577">
    <property type="entry name" value="ABC_6TM_Pgp_ABCB1_D1_like"/>
    <property type="match status" value="1"/>
</dbReference>
<evidence type="ECO:0000259" key="22">
    <source>
        <dbReference type="PROSITE" id="PS50929"/>
    </source>
</evidence>
<feature type="domain" description="ABC transmembrane type-1" evidence="22">
    <location>
        <begin position="648"/>
        <end position="935"/>
    </location>
</feature>
<organism evidence="23 24">
    <name type="scientific">Cavia porcellus</name>
    <name type="common">Guinea pig</name>
    <dbReference type="NCBI Taxonomy" id="10141"/>
    <lineage>
        <taxon>Eukaryota</taxon>
        <taxon>Metazoa</taxon>
        <taxon>Chordata</taxon>
        <taxon>Craniata</taxon>
        <taxon>Vertebrata</taxon>
        <taxon>Euteleostomi</taxon>
        <taxon>Mammalia</taxon>
        <taxon>Eutheria</taxon>
        <taxon>Euarchontoglires</taxon>
        <taxon>Glires</taxon>
        <taxon>Rodentia</taxon>
        <taxon>Hystricomorpha</taxon>
        <taxon>Caviidae</taxon>
        <taxon>Cavia</taxon>
    </lineage>
</organism>
<feature type="transmembrane region" description="Helical" evidence="20">
    <location>
        <begin position="689"/>
        <end position="712"/>
    </location>
</feature>
<feature type="transmembrane region" description="Helical" evidence="20">
    <location>
        <begin position="36"/>
        <end position="58"/>
    </location>
</feature>
<reference evidence="23" key="2">
    <citation type="submission" date="2025-08" db="UniProtKB">
        <authorList>
            <consortium name="Ensembl"/>
        </authorList>
    </citation>
    <scope>IDENTIFICATION</scope>
    <source>
        <strain evidence="23">2N</strain>
    </source>
</reference>
<gene>
    <name evidence="23" type="primary">ABCB5</name>
</gene>
<keyword evidence="8" id="KW-0547">Nucleotide-binding</keyword>
<feature type="transmembrane region" description="Helical" evidence="20">
    <location>
        <begin position="910"/>
        <end position="930"/>
    </location>
</feature>
<evidence type="ECO:0000256" key="13">
    <source>
        <dbReference type="ARBA" id="ARBA00023136"/>
    </source>
</evidence>
<dbReference type="GO" id="GO:0015421">
    <property type="term" value="F:ABC-type oligopeptide transporter activity"/>
    <property type="evidence" value="ECO:0007669"/>
    <property type="project" value="TreeGrafter"/>
</dbReference>
<feature type="transmembrane region" description="Helical" evidence="20">
    <location>
        <begin position="872"/>
        <end position="890"/>
    </location>
</feature>
<dbReference type="EMBL" id="AAKN02032471">
    <property type="status" value="NOT_ANNOTATED_CDS"/>
    <property type="molecule type" value="Genomic_DNA"/>
</dbReference>